<dbReference type="EMBL" id="CAKOAT010038892">
    <property type="protein sequence ID" value="CAH8287060.1"/>
    <property type="molecule type" value="Genomic_DNA"/>
</dbReference>
<evidence type="ECO:0008006" key="3">
    <source>
        <dbReference type="Google" id="ProtNLM"/>
    </source>
</evidence>
<gene>
    <name evidence="1" type="ORF">ERUC_LOCUS1088</name>
</gene>
<organism evidence="1 2">
    <name type="scientific">Eruca vesicaria subsp. sativa</name>
    <name type="common">Garden rocket</name>
    <name type="synonym">Eruca sativa</name>
    <dbReference type="NCBI Taxonomy" id="29727"/>
    <lineage>
        <taxon>Eukaryota</taxon>
        <taxon>Viridiplantae</taxon>
        <taxon>Streptophyta</taxon>
        <taxon>Embryophyta</taxon>
        <taxon>Tracheophyta</taxon>
        <taxon>Spermatophyta</taxon>
        <taxon>Magnoliopsida</taxon>
        <taxon>eudicotyledons</taxon>
        <taxon>Gunneridae</taxon>
        <taxon>Pentapetalae</taxon>
        <taxon>rosids</taxon>
        <taxon>malvids</taxon>
        <taxon>Brassicales</taxon>
        <taxon>Brassicaceae</taxon>
        <taxon>Brassiceae</taxon>
        <taxon>Eruca</taxon>
    </lineage>
</organism>
<evidence type="ECO:0000313" key="1">
    <source>
        <dbReference type="EMBL" id="CAH8287060.1"/>
    </source>
</evidence>
<reference evidence="1 2" key="1">
    <citation type="submission" date="2022-03" db="EMBL/GenBank/DDBJ databases">
        <authorList>
            <person name="Macdonald S."/>
            <person name="Ahmed S."/>
            <person name="Newling K."/>
        </authorList>
    </citation>
    <scope>NUCLEOTIDE SEQUENCE [LARGE SCALE GENOMIC DNA]</scope>
</reference>
<name>A0ABC8IPA0_ERUVS</name>
<dbReference type="PANTHER" id="PTHR31228:SF34">
    <property type="entry name" value="(RAPE) HYPOTHETICAL PROTEIN"/>
    <property type="match status" value="1"/>
</dbReference>
<accession>A0ABC8IPA0</accession>
<dbReference type="SUPFAM" id="SSF54403">
    <property type="entry name" value="Cystatin/monellin"/>
    <property type="match status" value="1"/>
</dbReference>
<comment type="caution">
    <text evidence="1">The sequence shown here is derived from an EMBL/GenBank/DDBJ whole genome shotgun (WGS) entry which is preliminary data.</text>
</comment>
<evidence type="ECO:0000313" key="2">
    <source>
        <dbReference type="Proteomes" id="UP001642260"/>
    </source>
</evidence>
<dbReference type="AlphaFoldDB" id="A0ABC8IPA0"/>
<dbReference type="InterPro" id="IPR046350">
    <property type="entry name" value="Cystatin_sf"/>
</dbReference>
<dbReference type="NCBIfam" id="TIGR01638">
    <property type="entry name" value="Atha_cystat_rel"/>
    <property type="match status" value="1"/>
</dbReference>
<dbReference type="PANTHER" id="PTHR31228">
    <property type="entry name" value="CYSTATIN/MONELLIN SUPERFAMILY PROTEIN"/>
    <property type="match status" value="1"/>
</dbReference>
<keyword evidence="2" id="KW-1185">Reference proteome</keyword>
<dbReference type="Gene3D" id="3.10.450.10">
    <property type="match status" value="1"/>
</dbReference>
<sequence>MEKEFQGEEEFAAMSFYQLEDVLFGLEIGPEGDCVQALSRCEYKGTEALTMDEEYHLMRKQVEETEGFDMDFTQFRYGFNYKPVDFGDNKLVPDGETMRGLLDRLSRKSLELYNDGKATSYEFLEVSKANYHMAGAGVMYFITFLAKQDSSDDPKTFQAKVHYSCIDDNKYLTCEEKCSLH</sequence>
<proteinExistence type="predicted"/>
<dbReference type="InterPro" id="IPR006525">
    <property type="entry name" value="Cystatin-related_pln"/>
</dbReference>
<dbReference type="Proteomes" id="UP001642260">
    <property type="component" value="Unassembled WGS sequence"/>
</dbReference>
<protein>
    <recommendedName>
        <fullName evidence="3">Cystatin domain-containing protein</fullName>
    </recommendedName>
</protein>